<evidence type="ECO:0000256" key="1">
    <source>
        <dbReference type="SAM" id="MobiDB-lite"/>
    </source>
</evidence>
<dbReference type="EMBL" id="JARIHO010000002">
    <property type="protein sequence ID" value="KAJ7366514.1"/>
    <property type="molecule type" value="Genomic_DNA"/>
</dbReference>
<organism evidence="2 3">
    <name type="scientific">Mycena albidolilacea</name>
    <dbReference type="NCBI Taxonomy" id="1033008"/>
    <lineage>
        <taxon>Eukaryota</taxon>
        <taxon>Fungi</taxon>
        <taxon>Dikarya</taxon>
        <taxon>Basidiomycota</taxon>
        <taxon>Agaricomycotina</taxon>
        <taxon>Agaricomycetes</taxon>
        <taxon>Agaricomycetidae</taxon>
        <taxon>Agaricales</taxon>
        <taxon>Marasmiineae</taxon>
        <taxon>Mycenaceae</taxon>
        <taxon>Mycena</taxon>
    </lineage>
</organism>
<evidence type="ECO:0000313" key="3">
    <source>
        <dbReference type="Proteomes" id="UP001218218"/>
    </source>
</evidence>
<accession>A0AAD7F358</accession>
<gene>
    <name evidence="2" type="ORF">DFH08DRAFT_169117</name>
</gene>
<name>A0AAD7F358_9AGAR</name>
<protein>
    <submittedName>
        <fullName evidence="2">Uncharacterized protein</fullName>
    </submittedName>
</protein>
<comment type="caution">
    <text evidence="2">The sequence shown here is derived from an EMBL/GenBank/DDBJ whole genome shotgun (WGS) entry which is preliminary data.</text>
</comment>
<sequence>MTVASGITEISGLMKTYGMGIPSLKRVQPEGTAVSFWDYCGLQLNPAGCLKMEHAPVSVSKCNGRVLKELESERTTAQFSSYHIRDHESRHSLGPSPSKNRKIDSVQTTKCRNCGELYDEDKNTKRVCRWHDIDGKPVPAELSSHMQLFEDTPAIGRVGTATKTAISYTVKTRASRRRMKVLMRIERFSGHAADGTRRRAGAALKRRTYLLG</sequence>
<reference evidence="2" key="1">
    <citation type="submission" date="2023-03" db="EMBL/GenBank/DDBJ databases">
        <title>Massive genome expansion in bonnet fungi (Mycena s.s.) driven by repeated elements and novel gene families across ecological guilds.</title>
        <authorList>
            <consortium name="Lawrence Berkeley National Laboratory"/>
            <person name="Harder C.B."/>
            <person name="Miyauchi S."/>
            <person name="Viragh M."/>
            <person name="Kuo A."/>
            <person name="Thoen E."/>
            <person name="Andreopoulos B."/>
            <person name="Lu D."/>
            <person name="Skrede I."/>
            <person name="Drula E."/>
            <person name="Henrissat B."/>
            <person name="Morin E."/>
            <person name="Kohler A."/>
            <person name="Barry K."/>
            <person name="LaButti K."/>
            <person name="Morin E."/>
            <person name="Salamov A."/>
            <person name="Lipzen A."/>
            <person name="Mereny Z."/>
            <person name="Hegedus B."/>
            <person name="Baldrian P."/>
            <person name="Stursova M."/>
            <person name="Weitz H."/>
            <person name="Taylor A."/>
            <person name="Grigoriev I.V."/>
            <person name="Nagy L.G."/>
            <person name="Martin F."/>
            <person name="Kauserud H."/>
        </authorList>
    </citation>
    <scope>NUCLEOTIDE SEQUENCE</scope>
    <source>
        <strain evidence="2">CBHHK002</strain>
    </source>
</reference>
<keyword evidence="3" id="KW-1185">Reference proteome</keyword>
<dbReference type="AlphaFoldDB" id="A0AAD7F358"/>
<dbReference type="Proteomes" id="UP001218218">
    <property type="component" value="Unassembled WGS sequence"/>
</dbReference>
<proteinExistence type="predicted"/>
<feature type="region of interest" description="Disordered" evidence="1">
    <location>
        <begin position="81"/>
        <end position="104"/>
    </location>
</feature>
<evidence type="ECO:0000313" key="2">
    <source>
        <dbReference type="EMBL" id="KAJ7366514.1"/>
    </source>
</evidence>